<dbReference type="PANTHER" id="PTHR35011:SF2">
    <property type="entry name" value="2,3-DIKETO-L-GULONATE TRAP TRANSPORTER SMALL PERMEASE PROTEIN YIAM"/>
    <property type="match status" value="1"/>
</dbReference>
<evidence type="ECO:0000256" key="9">
    <source>
        <dbReference type="RuleBase" id="RU369079"/>
    </source>
</evidence>
<evidence type="ECO:0000313" key="11">
    <source>
        <dbReference type="EMBL" id="QCI67254.1"/>
    </source>
</evidence>
<reference evidence="11 12" key="1">
    <citation type="submission" date="2019-04" db="EMBL/GenBank/DDBJ databases">
        <title>Phreatobacter aquaticus sp. nov.</title>
        <authorList>
            <person name="Choi A."/>
        </authorList>
    </citation>
    <scope>NUCLEOTIDE SEQUENCE [LARGE SCALE GENOMIC DNA]</scope>
    <source>
        <strain evidence="11 12">KCTC 52518</strain>
    </source>
</reference>
<comment type="subunit">
    <text evidence="9">The complex comprises the extracytoplasmic solute receptor protein and the two transmembrane proteins.</text>
</comment>
<keyword evidence="7 9" id="KW-0472">Membrane</keyword>
<keyword evidence="4 9" id="KW-0997">Cell inner membrane</keyword>
<dbReference type="AlphaFoldDB" id="A0A4D7B0T7"/>
<feature type="domain" description="Tripartite ATP-independent periplasmic transporters DctQ component" evidence="10">
    <location>
        <begin position="34"/>
        <end position="172"/>
    </location>
</feature>
<comment type="similarity">
    <text evidence="8 9">Belongs to the TRAP transporter small permease family.</text>
</comment>
<feature type="transmembrane region" description="Helical" evidence="9">
    <location>
        <begin position="22"/>
        <end position="43"/>
    </location>
</feature>
<organism evidence="11 12">
    <name type="scientific">Phreatobacter stygius</name>
    <dbReference type="NCBI Taxonomy" id="1940610"/>
    <lineage>
        <taxon>Bacteria</taxon>
        <taxon>Pseudomonadati</taxon>
        <taxon>Pseudomonadota</taxon>
        <taxon>Alphaproteobacteria</taxon>
        <taxon>Hyphomicrobiales</taxon>
        <taxon>Phreatobacteraceae</taxon>
        <taxon>Phreatobacter</taxon>
    </lineage>
</organism>
<sequence>MTPPDTSAAPPRNGFVQLYTRVLWAFAGLSMAAIVGIMLVQVVARYLFGASLIWAEELCRYILIWQTFLLIGIAYSQGELVALDLIGTRIAGPWRFLIRLIVSLPVCYFLYLLIETGLVHADRFKSQTIPAIDFIWGSLTGRPAGLPVWWIYVSVPVGSVILLAHIVVGLVDEVIALARGGTGAAQPPSSNA</sequence>
<proteinExistence type="inferred from homology"/>
<name>A0A4D7B0T7_9HYPH</name>
<evidence type="ECO:0000259" key="10">
    <source>
        <dbReference type="Pfam" id="PF04290"/>
    </source>
</evidence>
<dbReference type="RefSeq" id="WP_136962687.1">
    <property type="nucleotide sequence ID" value="NZ_CP039690.1"/>
</dbReference>
<dbReference type="InterPro" id="IPR055348">
    <property type="entry name" value="DctQ"/>
</dbReference>
<dbReference type="InterPro" id="IPR007387">
    <property type="entry name" value="TRAP_DctQ"/>
</dbReference>
<evidence type="ECO:0000256" key="8">
    <source>
        <dbReference type="ARBA" id="ARBA00038436"/>
    </source>
</evidence>
<accession>A0A4D7B0T7</accession>
<protein>
    <recommendedName>
        <fullName evidence="9">TRAP transporter small permease protein</fullName>
    </recommendedName>
</protein>
<evidence type="ECO:0000256" key="2">
    <source>
        <dbReference type="ARBA" id="ARBA00022448"/>
    </source>
</evidence>
<feature type="transmembrane region" description="Helical" evidence="9">
    <location>
        <begin position="63"/>
        <end position="84"/>
    </location>
</feature>
<dbReference type="GO" id="GO:0015740">
    <property type="term" value="P:C4-dicarboxylate transport"/>
    <property type="evidence" value="ECO:0007669"/>
    <property type="project" value="TreeGrafter"/>
</dbReference>
<dbReference type="GO" id="GO:0022857">
    <property type="term" value="F:transmembrane transporter activity"/>
    <property type="evidence" value="ECO:0007669"/>
    <property type="project" value="UniProtKB-UniRule"/>
</dbReference>
<dbReference type="Proteomes" id="UP000298781">
    <property type="component" value="Chromosome"/>
</dbReference>
<keyword evidence="2 9" id="KW-0813">Transport</keyword>
<dbReference type="OrthoDB" id="7843639at2"/>
<keyword evidence="5 9" id="KW-0812">Transmembrane</keyword>
<evidence type="ECO:0000256" key="6">
    <source>
        <dbReference type="ARBA" id="ARBA00022989"/>
    </source>
</evidence>
<evidence type="ECO:0000256" key="4">
    <source>
        <dbReference type="ARBA" id="ARBA00022519"/>
    </source>
</evidence>
<comment type="subcellular location">
    <subcellularLocation>
        <location evidence="1 9">Cell inner membrane</location>
        <topology evidence="1 9">Multi-pass membrane protein</topology>
    </subcellularLocation>
</comment>
<keyword evidence="12" id="KW-1185">Reference proteome</keyword>
<dbReference type="Pfam" id="PF04290">
    <property type="entry name" value="DctQ"/>
    <property type="match status" value="1"/>
</dbReference>
<evidence type="ECO:0000256" key="1">
    <source>
        <dbReference type="ARBA" id="ARBA00004429"/>
    </source>
</evidence>
<evidence type="ECO:0000256" key="5">
    <source>
        <dbReference type="ARBA" id="ARBA00022692"/>
    </source>
</evidence>
<evidence type="ECO:0000256" key="3">
    <source>
        <dbReference type="ARBA" id="ARBA00022475"/>
    </source>
</evidence>
<keyword evidence="3" id="KW-1003">Cell membrane</keyword>
<feature type="transmembrane region" description="Helical" evidence="9">
    <location>
        <begin position="96"/>
        <end position="114"/>
    </location>
</feature>
<evidence type="ECO:0000256" key="7">
    <source>
        <dbReference type="ARBA" id="ARBA00023136"/>
    </source>
</evidence>
<comment type="function">
    <text evidence="9">Part of the tripartite ATP-independent periplasmic (TRAP) transport system.</text>
</comment>
<dbReference type="GO" id="GO:0005886">
    <property type="term" value="C:plasma membrane"/>
    <property type="evidence" value="ECO:0007669"/>
    <property type="project" value="UniProtKB-SubCell"/>
</dbReference>
<dbReference type="EMBL" id="CP039690">
    <property type="protein sequence ID" value="QCI67254.1"/>
    <property type="molecule type" value="Genomic_DNA"/>
</dbReference>
<evidence type="ECO:0000313" key="12">
    <source>
        <dbReference type="Proteomes" id="UP000298781"/>
    </source>
</evidence>
<dbReference type="KEGG" id="pstg:E8M01_25295"/>
<feature type="transmembrane region" description="Helical" evidence="9">
    <location>
        <begin position="149"/>
        <end position="171"/>
    </location>
</feature>
<dbReference type="PANTHER" id="PTHR35011">
    <property type="entry name" value="2,3-DIKETO-L-GULONATE TRAP TRANSPORTER SMALL PERMEASE PROTEIN YIAM"/>
    <property type="match status" value="1"/>
</dbReference>
<gene>
    <name evidence="11" type="ORF">E8M01_25295</name>
</gene>
<keyword evidence="6 9" id="KW-1133">Transmembrane helix</keyword>